<sequence length="67" mass="7321">MIWWIGGPDRRLHAIDRFTRRATGTGWHETCCGLALLPIPVALPEEPVPCGNCQAAVGHGPPDEDDF</sequence>
<reference evidence="1" key="2">
    <citation type="submission" date="2020-09" db="EMBL/GenBank/DDBJ databases">
        <authorList>
            <person name="Sun Q."/>
            <person name="Zhou Y."/>
        </authorList>
    </citation>
    <scope>NUCLEOTIDE SEQUENCE</scope>
    <source>
        <strain evidence="1">CGMCC 4.5737</strain>
    </source>
</reference>
<dbReference type="EMBL" id="BMMK01000009">
    <property type="protein sequence ID" value="GGM52657.1"/>
    <property type="molecule type" value="Genomic_DNA"/>
</dbReference>
<dbReference type="Proteomes" id="UP000637578">
    <property type="component" value="Unassembled WGS sequence"/>
</dbReference>
<dbReference type="RefSeq" id="WP_189057045.1">
    <property type="nucleotide sequence ID" value="NZ_BMMK01000009.1"/>
</dbReference>
<dbReference type="AlphaFoldDB" id="A0A8J3CDW9"/>
<accession>A0A8J3CDW9</accession>
<protein>
    <submittedName>
        <fullName evidence="1">Uncharacterized protein</fullName>
    </submittedName>
</protein>
<evidence type="ECO:0000313" key="2">
    <source>
        <dbReference type="Proteomes" id="UP000637578"/>
    </source>
</evidence>
<name>A0A8J3CDW9_9PSEU</name>
<proteinExistence type="predicted"/>
<reference evidence="1" key="1">
    <citation type="journal article" date="2014" name="Int. J. Syst. Evol. Microbiol.">
        <title>Complete genome sequence of Corynebacterium casei LMG S-19264T (=DSM 44701T), isolated from a smear-ripened cheese.</title>
        <authorList>
            <consortium name="US DOE Joint Genome Institute (JGI-PGF)"/>
            <person name="Walter F."/>
            <person name="Albersmeier A."/>
            <person name="Kalinowski J."/>
            <person name="Ruckert C."/>
        </authorList>
    </citation>
    <scope>NUCLEOTIDE SEQUENCE</scope>
    <source>
        <strain evidence="1">CGMCC 4.5737</strain>
    </source>
</reference>
<evidence type="ECO:0000313" key="1">
    <source>
        <dbReference type="EMBL" id="GGM52657.1"/>
    </source>
</evidence>
<keyword evidence="2" id="KW-1185">Reference proteome</keyword>
<organism evidence="1 2">
    <name type="scientific">Longimycelium tulufanense</name>
    <dbReference type="NCBI Taxonomy" id="907463"/>
    <lineage>
        <taxon>Bacteria</taxon>
        <taxon>Bacillati</taxon>
        <taxon>Actinomycetota</taxon>
        <taxon>Actinomycetes</taxon>
        <taxon>Pseudonocardiales</taxon>
        <taxon>Pseudonocardiaceae</taxon>
        <taxon>Longimycelium</taxon>
    </lineage>
</organism>
<comment type="caution">
    <text evidence="1">The sequence shown here is derived from an EMBL/GenBank/DDBJ whole genome shotgun (WGS) entry which is preliminary data.</text>
</comment>
<gene>
    <name evidence="1" type="ORF">GCM10012275_24550</name>
</gene>